<evidence type="ECO:0000256" key="5">
    <source>
        <dbReference type="ARBA" id="ARBA00023180"/>
    </source>
</evidence>
<feature type="compositionally biased region" description="Low complexity" evidence="6">
    <location>
        <begin position="49"/>
        <end position="69"/>
    </location>
</feature>
<dbReference type="InterPro" id="IPR029058">
    <property type="entry name" value="AB_hydrolase_fold"/>
</dbReference>
<dbReference type="InterPro" id="IPR001563">
    <property type="entry name" value="Peptidase_S10"/>
</dbReference>
<dbReference type="GO" id="GO:0006508">
    <property type="term" value="P:proteolysis"/>
    <property type="evidence" value="ECO:0007669"/>
    <property type="project" value="UniProtKB-KW"/>
</dbReference>
<dbReference type="GO" id="GO:0004185">
    <property type="term" value="F:serine-type carboxypeptidase activity"/>
    <property type="evidence" value="ECO:0007669"/>
    <property type="project" value="InterPro"/>
</dbReference>
<keyword evidence="2" id="KW-0645">Protease</keyword>
<dbReference type="eggNOG" id="COG2939">
    <property type="taxonomic scope" value="Bacteria"/>
</dbReference>
<evidence type="ECO:0000256" key="2">
    <source>
        <dbReference type="ARBA" id="ARBA00022670"/>
    </source>
</evidence>
<feature type="region of interest" description="Disordered" evidence="6">
    <location>
        <begin position="49"/>
        <end position="87"/>
    </location>
</feature>
<dbReference type="RefSeq" id="WP_012590371.1">
    <property type="nucleotide sequence ID" value="NC_011666.1"/>
</dbReference>
<dbReference type="EMBL" id="CP001280">
    <property type="protein sequence ID" value="ACK50301.1"/>
    <property type="molecule type" value="Genomic_DNA"/>
</dbReference>
<keyword evidence="9" id="KW-1185">Reference proteome</keyword>
<evidence type="ECO:0000313" key="9">
    <source>
        <dbReference type="Proteomes" id="UP000002257"/>
    </source>
</evidence>
<feature type="signal peptide" evidence="7">
    <location>
        <begin position="1"/>
        <end position="29"/>
    </location>
</feature>
<name>B8ERB7_METSB</name>
<dbReference type="SUPFAM" id="SSF53474">
    <property type="entry name" value="alpha/beta-Hydrolases"/>
    <property type="match status" value="1"/>
</dbReference>
<keyword evidence="3 7" id="KW-0732">Signal</keyword>
<sequence length="533" mass="56368">MIRTVSAALRRAAAPAALAIALVTASLTAARLFTAPFLASAAAEEAAPAPSAEAESAPAAASKPATAAPTTPPHPLPPPATTRQSVDLPGRALRFKAVAGAIRLSDAQSGEAQADVATVAYSLEGQDAAKRPLVFVVNGGPGAASAWLNLGALGPWRLDLGKDPVSPSAPAALVGNAETWLDFADLVFIDPPLTGYSRILAKGDGARRQLLSVDGDIEALAVVIRKWLTSNQRLESPKFIVGESYGGFRAPKLTRRLQENEGVGIKGIILISPVIDFSWFEAANSPLPVMTQLPSLTAAARGLRPADAKALDEVESFASGPYLTDLLRSERDPAALTRIVDGVARLTGLEPAFVRRLGGRVDPSSFAREAGRAEAKIFSRYDMTIAGFDPSPHAADTNFSDPVLDATKTPFASAMANLTATKLGWPVDARYEILNESVSRQWNWDGGRGKNQSLSDLSQALAIDAEFRVLIVHGLTDLVTPYFASKLLIGQIPPFGDPGRVALKIYEGGHMPWLRESGRAALRDDARKLIEGK</sequence>
<keyword evidence="1 8" id="KW-0121">Carboxypeptidase</keyword>
<evidence type="ECO:0000256" key="4">
    <source>
        <dbReference type="ARBA" id="ARBA00022801"/>
    </source>
</evidence>
<evidence type="ECO:0000256" key="6">
    <source>
        <dbReference type="SAM" id="MobiDB-lite"/>
    </source>
</evidence>
<dbReference type="InterPro" id="IPR018202">
    <property type="entry name" value="Ser_caboxypep_ser_AS"/>
</dbReference>
<proteinExistence type="predicted"/>
<dbReference type="AlphaFoldDB" id="B8ERB7"/>
<dbReference type="STRING" id="395965.Msil_1336"/>
<feature type="chain" id="PRO_5002868480" evidence="7">
    <location>
        <begin position="30"/>
        <end position="533"/>
    </location>
</feature>
<keyword evidence="5" id="KW-0325">Glycoprotein</keyword>
<gene>
    <name evidence="8" type="ordered locus">Msil_1336</name>
</gene>
<dbReference type="Proteomes" id="UP000002257">
    <property type="component" value="Chromosome"/>
</dbReference>
<dbReference type="Gene3D" id="3.40.50.1820">
    <property type="entry name" value="alpha/beta hydrolase"/>
    <property type="match status" value="1"/>
</dbReference>
<dbReference type="PANTHER" id="PTHR11802:SF3">
    <property type="entry name" value="RETINOID-INDUCIBLE SERINE CARBOXYPEPTIDASE"/>
    <property type="match status" value="1"/>
</dbReference>
<protein>
    <submittedName>
        <fullName evidence="8">Peptidase S10 serine carboxypeptidase</fullName>
    </submittedName>
</protein>
<evidence type="ECO:0000313" key="8">
    <source>
        <dbReference type="EMBL" id="ACK50301.1"/>
    </source>
</evidence>
<feature type="compositionally biased region" description="Pro residues" evidence="6">
    <location>
        <begin position="70"/>
        <end position="80"/>
    </location>
</feature>
<dbReference type="Pfam" id="PF00450">
    <property type="entry name" value="Peptidase_S10"/>
    <property type="match status" value="1"/>
</dbReference>
<evidence type="ECO:0000256" key="3">
    <source>
        <dbReference type="ARBA" id="ARBA00022729"/>
    </source>
</evidence>
<organism evidence="8 9">
    <name type="scientific">Methylocella silvestris (strain DSM 15510 / CIP 108128 / LMG 27833 / NCIMB 13906 / BL2)</name>
    <dbReference type="NCBI Taxonomy" id="395965"/>
    <lineage>
        <taxon>Bacteria</taxon>
        <taxon>Pseudomonadati</taxon>
        <taxon>Pseudomonadota</taxon>
        <taxon>Alphaproteobacteria</taxon>
        <taxon>Hyphomicrobiales</taxon>
        <taxon>Beijerinckiaceae</taxon>
        <taxon>Methylocella</taxon>
    </lineage>
</organism>
<dbReference type="HOGENOM" id="CLU_032786_0_0_5"/>
<dbReference type="PANTHER" id="PTHR11802">
    <property type="entry name" value="SERINE PROTEASE FAMILY S10 SERINE CARBOXYPEPTIDASE"/>
    <property type="match status" value="1"/>
</dbReference>
<dbReference type="PROSITE" id="PS00131">
    <property type="entry name" value="CARBOXYPEPT_SER_SER"/>
    <property type="match status" value="1"/>
</dbReference>
<reference evidence="8 9" key="1">
    <citation type="journal article" date="2010" name="J. Bacteriol.">
        <title>Complete genome sequence of the aerobic facultative methanotroph Methylocella silvestris BL2.</title>
        <authorList>
            <person name="Chen Y."/>
            <person name="Crombie A."/>
            <person name="Rahman M.T."/>
            <person name="Dedysh S.N."/>
            <person name="Liesack W."/>
            <person name="Stott M.B."/>
            <person name="Alam M."/>
            <person name="Theisen A.R."/>
            <person name="Murrell J.C."/>
            <person name="Dunfield P.F."/>
        </authorList>
    </citation>
    <scope>NUCLEOTIDE SEQUENCE [LARGE SCALE GENOMIC DNA]</scope>
    <source>
        <strain evidence="9">DSM 15510 / CIP 108128 / LMG 27833 / NCIMB 13906 / BL2</strain>
    </source>
</reference>
<dbReference type="KEGG" id="msl:Msil_1336"/>
<evidence type="ECO:0000256" key="1">
    <source>
        <dbReference type="ARBA" id="ARBA00022645"/>
    </source>
</evidence>
<accession>B8ERB7</accession>
<keyword evidence="4" id="KW-0378">Hydrolase</keyword>
<evidence type="ECO:0000256" key="7">
    <source>
        <dbReference type="SAM" id="SignalP"/>
    </source>
</evidence>